<name>A0AA97PP96_PYRO3</name>
<sequence>MWRLNFEDNLCRDFESGSTVLKHPNVGVGRSWKTLGIRSGSLALSSDFWRVPIISGLPGLSPLHLGQKQQSQKLITAVIAGGKLAADTCVLPQNATRTCRNGGACQQPTCANE</sequence>
<reference evidence="1" key="1">
    <citation type="journal article" date="2012" name="PLoS Genet.">
        <title>Comparative analysis of the genomes of two field isolates of the rice blast fungus Magnaporthe oryzae.</title>
        <authorList>
            <person name="Xue M."/>
            <person name="Yang J."/>
            <person name="Li Z."/>
            <person name="Hu S."/>
            <person name="Yao N."/>
            <person name="Dean R.A."/>
            <person name="Zhao W."/>
            <person name="Shen M."/>
            <person name="Zhang H."/>
            <person name="Li C."/>
            <person name="Liu L."/>
            <person name="Cao L."/>
            <person name="Xu X."/>
            <person name="Xing Y."/>
            <person name="Hsiang T."/>
            <person name="Zhang Z."/>
            <person name="Xu J.R."/>
            <person name="Peng Y.L."/>
        </authorList>
    </citation>
    <scope>NUCLEOTIDE SEQUENCE</scope>
    <source>
        <strain evidence="1">Y34</strain>
    </source>
</reference>
<protein>
    <submittedName>
        <fullName evidence="1">Uncharacterized protein</fullName>
    </submittedName>
</protein>
<proteinExistence type="predicted"/>
<dbReference type="AlphaFoldDB" id="A0AA97PP96"/>
<organism evidence="1">
    <name type="scientific">Pyricularia oryzae (strain Y34)</name>
    <name type="common">Rice blast fungus</name>
    <name type="synonym">Magnaporthe oryzae</name>
    <dbReference type="NCBI Taxonomy" id="1143189"/>
    <lineage>
        <taxon>Eukaryota</taxon>
        <taxon>Fungi</taxon>
        <taxon>Dikarya</taxon>
        <taxon>Ascomycota</taxon>
        <taxon>Pezizomycotina</taxon>
        <taxon>Sordariomycetes</taxon>
        <taxon>Sordariomycetidae</taxon>
        <taxon>Magnaporthales</taxon>
        <taxon>Pyriculariaceae</taxon>
        <taxon>Pyricularia</taxon>
    </lineage>
</organism>
<accession>A0AA97PP96</accession>
<evidence type="ECO:0000313" key="1">
    <source>
        <dbReference type="EMBL" id="ELQ41857.1"/>
    </source>
</evidence>
<dbReference type="EMBL" id="JH793403">
    <property type="protein sequence ID" value="ELQ41857.1"/>
    <property type="molecule type" value="Genomic_DNA"/>
</dbReference>
<dbReference type="Proteomes" id="UP000011086">
    <property type="component" value="Unassembled WGS sequence"/>
</dbReference>
<gene>
    <name evidence="1" type="ORF">OOU_Y34scaffold00248g12</name>
</gene>